<dbReference type="GO" id="GO:0015074">
    <property type="term" value="P:DNA integration"/>
    <property type="evidence" value="ECO:0007669"/>
    <property type="project" value="InterPro"/>
</dbReference>
<name>A0A438CYN8_VITVI</name>
<dbReference type="EMBL" id="QGNW01001903">
    <property type="protein sequence ID" value="RVW28297.1"/>
    <property type="molecule type" value="Genomic_DNA"/>
</dbReference>
<evidence type="ECO:0000256" key="1">
    <source>
        <dbReference type="ARBA" id="ARBA00022670"/>
    </source>
</evidence>
<dbReference type="PANTHER" id="PTHR42648:SF28">
    <property type="entry name" value="TRANSPOSON-ENCODED PROTEIN WITH RIBONUCLEASE H-LIKE AND RETROVIRUS ZINC FINGER-LIKE DOMAINS"/>
    <property type="match status" value="1"/>
</dbReference>
<dbReference type="GO" id="GO:0003676">
    <property type="term" value="F:nucleic acid binding"/>
    <property type="evidence" value="ECO:0007669"/>
    <property type="project" value="InterPro"/>
</dbReference>
<organism evidence="3 4">
    <name type="scientific">Vitis vinifera</name>
    <name type="common">Grape</name>
    <dbReference type="NCBI Taxonomy" id="29760"/>
    <lineage>
        <taxon>Eukaryota</taxon>
        <taxon>Viridiplantae</taxon>
        <taxon>Streptophyta</taxon>
        <taxon>Embryophyta</taxon>
        <taxon>Tracheophyta</taxon>
        <taxon>Spermatophyta</taxon>
        <taxon>Magnoliopsida</taxon>
        <taxon>eudicotyledons</taxon>
        <taxon>Gunneridae</taxon>
        <taxon>Pentapetalae</taxon>
        <taxon>rosids</taxon>
        <taxon>Vitales</taxon>
        <taxon>Vitaceae</taxon>
        <taxon>Viteae</taxon>
        <taxon>Vitis</taxon>
    </lineage>
</organism>
<proteinExistence type="predicted"/>
<accession>A0A438CYN8</accession>
<dbReference type="InterPro" id="IPR039537">
    <property type="entry name" value="Retrotran_Ty1/copia-like"/>
</dbReference>
<dbReference type="Pfam" id="PF22936">
    <property type="entry name" value="Pol_BBD"/>
    <property type="match status" value="1"/>
</dbReference>
<keyword evidence="1" id="KW-0378">Hydrolase</keyword>
<comment type="caution">
    <text evidence="3">The sequence shown here is derived from an EMBL/GenBank/DDBJ whole genome shotgun (WGS) entry which is preliminary data.</text>
</comment>
<dbReference type="InterPro" id="IPR036397">
    <property type="entry name" value="RNaseH_sf"/>
</dbReference>
<evidence type="ECO:0000313" key="3">
    <source>
        <dbReference type="EMBL" id="RVW28297.1"/>
    </source>
</evidence>
<evidence type="ECO:0000313" key="4">
    <source>
        <dbReference type="Proteomes" id="UP000288805"/>
    </source>
</evidence>
<dbReference type="Gene3D" id="3.30.420.10">
    <property type="entry name" value="Ribonuclease H-like superfamily/Ribonuclease H"/>
    <property type="match status" value="1"/>
</dbReference>
<dbReference type="GO" id="GO:0006508">
    <property type="term" value="P:proteolysis"/>
    <property type="evidence" value="ECO:0007669"/>
    <property type="project" value="UniProtKB-KW"/>
</dbReference>
<dbReference type="AlphaFoldDB" id="A0A438CYN8"/>
<dbReference type="InterPro" id="IPR012337">
    <property type="entry name" value="RNaseH-like_sf"/>
</dbReference>
<gene>
    <name evidence="3" type="primary">POLX_3179</name>
    <name evidence="3" type="ORF">CK203_099951</name>
</gene>
<evidence type="ECO:0000259" key="2">
    <source>
        <dbReference type="PROSITE" id="PS50994"/>
    </source>
</evidence>
<dbReference type="PANTHER" id="PTHR42648">
    <property type="entry name" value="TRANSPOSASE, PUTATIVE-RELATED"/>
    <property type="match status" value="1"/>
</dbReference>
<reference evidence="3 4" key="1">
    <citation type="journal article" date="2018" name="PLoS Genet.">
        <title>Population sequencing reveals clonal diversity and ancestral inbreeding in the grapevine cultivar Chardonnay.</title>
        <authorList>
            <person name="Roach M.J."/>
            <person name="Johnson D.L."/>
            <person name="Bohlmann J."/>
            <person name="van Vuuren H.J."/>
            <person name="Jones S.J."/>
            <person name="Pretorius I.S."/>
            <person name="Schmidt S.A."/>
            <person name="Borneman A.R."/>
        </authorList>
    </citation>
    <scope>NUCLEOTIDE SEQUENCE [LARGE SCALE GENOMIC DNA]</scope>
    <source>
        <strain evidence="4">cv. Chardonnay</strain>
        <tissue evidence="3">Leaf</tissue>
    </source>
</reference>
<feature type="domain" description="Integrase catalytic" evidence="2">
    <location>
        <begin position="269"/>
        <end position="373"/>
    </location>
</feature>
<dbReference type="Proteomes" id="UP000288805">
    <property type="component" value="Unassembled WGS sequence"/>
</dbReference>
<protein>
    <submittedName>
        <fullName evidence="3">Retrovirus-related Pol polyprotein from transposon TNT 1-94</fullName>
    </submittedName>
</protein>
<dbReference type="PROSITE" id="PS50994">
    <property type="entry name" value="INTEGRASE"/>
    <property type="match status" value="1"/>
</dbReference>
<dbReference type="InterPro" id="IPR001584">
    <property type="entry name" value="Integrase_cat-core"/>
</dbReference>
<dbReference type="InterPro" id="IPR054722">
    <property type="entry name" value="PolX-like_BBD"/>
</dbReference>
<dbReference type="SUPFAM" id="SSF53098">
    <property type="entry name" value="Ribonuclease H-like"/>
    <property type="match status" value="1"/>
</dbReference>
<keyword evidence="1" id="KW-0645">Protease</keyword>
<dbReference type="Pfam" id="PF14223">
    <property type="entry name" value="Retrotran_gag_2"/>
    <property type="match status" value="1"/>
</dbReference>
<sequence length="414" mass="46734">MKVEEWALLDRQVLGVIRLTLPRSVAHNIVKEKTTTDLMKALSGMYEKSSANNKVYLMKKLFNLNMAENASVSQHLNEFNTITNQLSSIEIDFDDEIHALIVLASLSNSWEAMRMVEIRRRDADETSGSGSVLNLETRNRGHFRKQCKSPKKKNEDDFVNAVTEENYAAGDFGKVYLADGSALDVVGLGDVWILLLNGSVWLLEKVRHIPDLRRNLISVRQLDDEGHAILFVGGTWKVTKGVRVLDHGKKIGTLYMTSSPRDIIAVANANNGREYIDGGFNEYCVAQGIRMEKTILGTPQQNGVAERMNRTLNEHARIPMEFRLPKEVWSDKEGGKEDKENVNSLVDLSTPVAEVRRSFRNMRSPQRYSLGLNYLLLIDGGEPECYDEALQDENPSKWELAMKDEMDSLLGNQT</sequence>
<dbReference type="GO" id="GO:0008233">
    <property type="term" value="F:peptidase activity"/>
    <property type="evidence" value="ECO:0007669"/>
    <property type="project" value="UniProtKB-KW"/>
</dbReference>